<reference evidence="3 4" key="1">
    <citation type="journal article" date="2023" name="G3 (Bethesda)">
        <title>A chromosome-level genome assembly of Zasmidium syzygii isolated from banana leaves.</title>
        <authorList>
            <person name="van Westerhoven A.C."/>
            <person name="Mehrabi R."/>
            <person name="Talebi R."/>
            <person name="Steentjes M.B.F."/>
            <person name="Corcolon B."/>
            <person name="Chong P.A."/>
            <person name="Kema G.H.J."/>
            <person name="Seidl M.F."/>
        </authorList>
    </citation>
    <scope>NUCLEOTIDE SEQUENCE [LARGE SCALE GENOMIC DNA]</scope>
    <source>
        <strain evidence="3 4">P124</strain>
    </source>
</reference>
<evidence type="ECO:0000256" key="1">
    <source>
        <dbReference type="SAM" id="MobiDB-lite"/>
    </source>
</evidence>
<sequence length="991" mass="110375">MASGSTHDRYKEATDWLADWLVKTANNFLDIANFVRDLATEAGRQRAAAGGQVNLHTDEYLLLAQQILGAVQDAVEGIAVPGRALQMVEKAIRLRREDHDKYAARSMSVDGHLSDYDRGHLHFITELQRVETTLREAFDFPKAAEQRALEEALSKEALSTAKSSNVESKLNKPSKPTPQAIDENKLTVEVQRNPETRSKKAPQKSHRVDLSKAKIICAREANDLIRDARHHLSNLHATKTSALDTLEQCRRGEVGVIFALKVTNAAFELMKCADDAFSGLHPELDTYSKLLELFDLQLEKDSTKPVVYVVKKMSSSASRSQIPDNVLELLCPMGATVIEVFQETLSRYRTNRKTYEGGSLEMKQPSARENEWRQHHGFCKILQDNVGAIEHHASDDSIDDRDRYVVDLVHEPNRTWLSPASELYLTVIDVLGESVSSVPKMLQTRLDNVYTQLYYGHNVVVEVEGGQAAIDSAAALDMAKTELAKAIQMLQTETEVLNRGDFSSSLYEEQQRKIGHLRNNFVHDVSRFLPVHAGAQADENERLAMETACENTHRTGSLQCMSFIYEVGIRAGFLENRWVDIELLKTTYGKDGHWMPEYSPQCSLTTIAAGLKHALGIESRIYSAASRHGAVISGHLVEKGRPFTGPEMARKLADSDKHNRAAIVDTASGKRLEIVLHSLLVKKQKLDASTKASRRSSFTPAEMLAEFKERLAREQTLLAMNLSGLLQQYGTVLEQMKEFTDPATNQNLVGFALELTSAVARFAGDSVQWADSKYAPFSTIVNEYIAQRGGHFSKMADKSIALEHLQPPGQSDDSDDVQAQREADYEKFSLAGTSTARIGNLVSFYHPRLTTNELKLARNRKAPAGCVHLPVYMMTPEDGTQEDQEDDEDTEDRRDSMGLIASPKKKRKSNEKTDPIPIEGPVRRRGLGDSRSAYKDKATETKEAVGAGEGEDGEDVAAEEDATAEVTKKKKRKHSKKKKAAAKDVVAWKYL</sequence>
<dbReference type="Proteomes" id="UP001305779">
    <property type="component" value="Unassembled WGS sequence"/>
</dbReference>
<feature type="region of interest" description="Disordered" evidence="1">
    <location>
        <begin position="160"/>
        <end position="205"/>
    </location>
</feature>
<proteinExistence type="predicted"/>
<feature type="compositionally biased region" description="Basic residues" evidence="1">
    <location>
        <begin position="968"/>
        <end position="980"/>
    </location>
</feature>
<feature type="compositionally biased region" description="Acidic residues" evidence="1">
    <location>
        <begin position="879"/>
        <end position="890"/>
    </location>
</feature>
<keyword evidence="4" id="KW-1185">Reference proteome</keyword>
<comment type="caution">
    <text evidence="3">The sequence shown here is derived from an EMBL/GenBank/DDBJ whole genome shotgun (WGS) entry which is preliminary data.</text>
</comment>
<dbReference type="InterPro" id="IPR046539">
    <property type="entry name" value="DUF6604"/>
</dbReference>
<feature type="domain" description="DUF6604" evidence="2">
    <location>
        <begin position="9"/>
        <end position="277"/>
    </location>
</feature>
<evidence type="ECO:0000259" key="2">
    <source>
        <dbReference type="Pfam" id="PF20253"/>
    </source>
</evidence>
<protein>
    <recommendedName>
        <fullName evidence="2">DUF6604 domain-containing protein</fullName>
    </recommendedName>
</protein>
<name>A0ABR0E0D5_ZASCE</name>
<evidence type="ECO:0000313" key="4">
    <source>
        <dbReference type="Proteomes" id="UP001305779"/>
    </source>
</evidence>
<feature type="region of interest" description="Disordered" evidence="1">
    <location>
        <begin position="876"/>
        <end position="980"/>
    </location>
</feature>
<feature type="compositionally biased region" description="Basic and acidic residues" evidence="1">
    <location>
        <begin position="182"/>
        <end position="198"/>
    </location>
</feature>
<dbReference type="Pfam" id="PF20253">
    <property type="entry name" value="DUF6604"/>
    <property type="match status" value="1"/>
</dbReference>
<gene>
    <name evidence="3" type="ORF">PRZ48_014049</name>
</gene>
<organism evidence="3 4">
    <name type="scientific">Zasmidium cellare</name>
    <name type="common">Wine cellar mold</name>
    <name type="synonym">Racodium cellare</name>
    <dbReference type="NCBI Taxonomy" id="395010"/>
    <lineage>
        <taxon>Eukaryota</taxon>
        <taxon>Fungi</taxon>
        <taxon>Dikarya</taxon>
        <taxon>Ascomycota</taxon>
        <taxon>Pezizomycotina</taxon>
        <taxon>Dothideomycetes</taxon>
        <taxon>Dothideomycetidae</taxon>
        <taxon>Mycosphaerellales</taxon>
        <taxon>Mycosphaerellaceae</taxon>
        <taxon>Zasmidium</taxon>
    </lineage>
</organism>
<feature type="compositionally biased region" description="Acidic residues" evidence="1">
    <location>
        <begin position="949"/>
        <end position="963"/>
    </location>
</feature>
<accession>A0ABR0E0D5</accession>
<evidence type="ECO:0000313" key="3">
    <source>
        <dbReference type="EMBL" id="KAK4494693.1"/>
    </source>
</evidence>
<dbReference type="EMBL" id="JAXOVC010000013">
    <property type="protein sequence ID" value="KAK4494693.1"/>
    <property type="molecule type" value="Genomic_DNA"/>
</dbReference>
<feature type="compositionally biased region" description="Basic and acidic residues" evidence="1">
    <location>
        <begin position="926"/>
        <end position="943"/>
    </location>
</feature>